<dbReference type="STRING" id="1920490.GCA_001895925_03905"/>
<comment type="caution">
    <text evidence="1">The sequence shown here is derived from an EMBL/GenBank/DDBJ whole genome shotgun (WGS) entry which is preliminary data.</text>
</comment>
<dbReference type="GO" id="GO:0009055">
    <property type="term" value="F:electron transfer activity"/>
    <property type="evidence" value="ECO:0007669"/>
    <property type="project" value="InterPro"/>
</dbReference>
<dbReference type="Proteomes" id="UP000238634">
    <property type="component" value="Unassembled WGS sequence"/>
</dbReference>
<protein>
    <submittedName>
        <fullName evidence="1">Diheme cytochrome C</fullName>
    </submittedName>
</protein>
<dbReference type="EMBL" id="PVWG01000008">
    <property type="protein sequence ID" value="PSB19865.1"/>
    <property type="molecule type" value="Genomic_DNA"/>
</dbReference>
<dbReference type="AlphaFoldDB" id="A0A2T1DHB1"/>
<keyword evidence="2" id="KW-1185">Reference proteome</keyword>
<name>A0A2T1DHB1_9CYAN</name>
<reference evidence="1 2" key="2">
    <citation type="submission" date="2018-03" db="EMBL/GenBank/DDBJ databases">
        <title>The ancient ancestry and fast evolution of plastids.</title>
        <authorList>
            <person name="Moore K.R."/>
            <person name="Magnabosco C."/>
            <person name="Momper L."/>
            <person name="Gold D.A."/>
            <person name="Bosak T."/>
            <person name="Fournier G.P."/>
        </authorList>
    </citation>
    <scope>NUCLEOTIDE SEQUENCE [LARGE SCALE GENOMIC DNA]</scope>
    <source>
        <strain evidence="1 2">ULC007</strain>
    </source>
</reference>
<evidence type="ECO:0000313" key="2">
    <source>
        <dbReference type="Proteomes" id="UP000238634"/>
    </source>
</evidence>
<evidence type="ECO:0000313" key="1">
    <source>
        <dbReference type="EMBL" id="PSB19865.1"/>
    </source>
</evidence>
<gene>
    <name evidence="1" type="ORF">C7B65_09315</name>
</gene>
<dbReference type="SUPFAM" id="SSF46626">
    <property type="entry name" value="Cytochrome c"/>
    <property type="match status" value="1"/>
</dbReference>
<sequence length="184" mass="20914">MLRFPRRVKTNPSKPRRQKRSPIVLVALLLIWSLCLGLGLAQAIEAPQPSAVVGTVDVVPDRYKFGQELYLENCATCHIGVPPSVLPTQTWRDLLQDSQHYGVEVKPLIDPPRQLVWNYLQTFSRQVAVDEKVPYRVSESQYFKVLHPKVELPRKLNLASCVTCHPGVSQFNFRSLTADWENAP</sequence>
<dbReference type="InterPro" id="IPR036909">
    <property type="entry name" value="Cyt_c-like_dom_sf"/>
</dbReference>
<reference evidence="1 2" key="1">
    <citation type="submission" date="2018-02" db="EMBL/GenBank/DDBJ databases">
        <authorList>
            <person name="Cohen D.B."/>
            <person name="Kent A.D."/>
        </authorList>
    </citation>
    <scope>NUCLEOTIDE SEQUENCE [LARGE SCALE GENOMIC DNA]</scope>
    <source>
        <strain evidence="1 2">ULC007</strain>
    </source>
</reference>
<proteinExistence type="predicted"/>
<dbReference type="GO" id="GO:0020037">
    <property type="term" value="F:heme binding"/>
    <property type="evidence" value="ECO:0007669"/>
    <property type="project" value="InterPro"/>
</dbReference>
<accession>A0A2T1DHB1</accession>
<dbReference type="Pfam" id="PF09626">
    <property type="entry name" value="DHC"/>
    <property type="match status" value="1"/>
</dbReference>
<dbReference type="OrthoDB" id="5296814at2"/>
<dbReference type="InterPro" id="IPR018588">
    <property type="entry name" value="Dihaem_cytochrome-c"/>
</dbReference>
<organism evidence="1 2">
    <name type="scientific">Phormidesmis priestleyi ULC007</name>
    <dbReference type="NCBI Taxonomy" id="1920490"/>
    <lineage>
        <taxon>Bacteria</taxon>
        <taxon>Bacillati</taxon>
        <taxon>Cyanobacteriota</taxon>
        <taxon>Cyanophyceae</taxon>
        <taxon>Leptolyngbyales</taxon>
        <taxon>Leptolyngbyaceae</taxon>
        <taxon>Phormidesmis</taxon>
    </lineage>
</organism>
<dbReference type="RefSeq" id="WP_073071001.1">
    <property type="nucleotide sequence ID" value="NZ_MPPI01000010.1"/>
</dbReference>